<evidence type="ECO:0000256" key="10">
    <source>
        <dbReference type="SAM" id="SignalP"/>
    </source>
</evidence>
<evidence type="ECO:0000256" key="3">
    <source>
        <dbReference type="ARBA" id="ARBA00022801"/>
    </source>
</evidence>
<evidence type="ECO:0000256" key="7">
    <source>
        <dbReference type="PIRSR" id="PIRSR618044-1"/>
    </source>
</evidence>
<sequence length="400" mass="44574">MQKKFFYLLLLVALLPLPVAADSLADSLAGKILLQVESYGRAWYVHPVEKTRYYLQNGATAYKIMRQESLGITDADLSKIRTAYGQPYDRKLTERLKGYILLQVEENGEAWYVNPSDGLRYYLRDGEAAYEIMRELSLGISNKDLDTISVTEKQIVSSYTFDDVAYTGFDGQNYFGQHQADEILPIASLTKLITAMVVLDHFPVWDRLLTITPEQINYPTEYVGDDATSEVDIAAGQKISVADLWVAMLLASSNQSAVALAESTGLTRAEFVVAMNEKVRSLGLEKTVIFDIAGLDAHNVSTAKEMAVIARAAFAIPEIREATVKNEYQMAIRNADGTSSETEAVNRNYSLLKFNPEATKTGFLIEAQRNVVLQKNGSIIVVLHARSMTERNRAIEELLN</sequence>
<dbReference type="AlphaFoldDB" id="A0A1G1Y6W6"/>
<protein>
    <recommendedName>
        <fullName evidence="11">Peptidase S11 D-alanyl-D-alanine carboxypeptidase A N-terminal domain-containing protein</fullName>
    </recommendedName>
</protein>
<evidence type="ECO:0000259" key="11">
    <source>
        <dbReference type="Pfam" id="PF00768"/>
    </source>
</evidence>
<dbReference type="GO" id="GO:0006508">
    <property type="term" value="P:proteolysis"/>
    <property type="evidence" value="ECO:0007669"/>
    <property type="project" value="InterPro"/>
</dbReference>
<dbReference type="InterPro" id="IPR018044">
    <property type="entry name" value="Peptidase_S11"/>
</dbReference>
<evidence type="ECO:0000256" key="1">
    <source>
        <dbReference type="ARBA" id="ARBA00007164"/>
    </source>
</evidence>
<keyword evidence="4" id="KW-0133">Cell shape</keyword>
<dbReference type="PANTHER" id="PTHR21581">
    <property type="entry name" value="D-ALANYL-D-ALANINE CARBOXYPEPTIDASE"/>
    <property type="match status" value="1"/>
</dbReference>
<feature type="signal peptide" evidence="10">
    <location>
        <begin position="1"/>
        <end position="21"/>
    </location>
</feature>
<dbReference type="GO" id="GO:0071555">
    <property type="term" value="P:cell wall organization"/>
    <property type="evidence" value="ECO:0007669"/>
    <property type="project" value="UniProtKB-KW"/>
</dbReference>
<evidence type="ECO:0000313" key="12">
    <source>
        <dbReference type="EMBL" id="OGY48038.1"/>
    </source>
</evidence>
<dbReference type="GO" id="GO:0009002">
    <property type="term" value="F:serine-type D-Ala-D-Ala carboxypeptidase activity"/>
    <property type="evidence" value="ECO:0007669"/>
    <property type="project" value="InterPro"/>
</dbReference>
<comment type="caution">
    <text evidence="12">The sequence shown here is derived from an EMBL/GenBank/DDBJ whole genome shotgun (WGS) entry which is preliminary data.</text>
</comment>
<evidence type="ECO:0000313" key="13">
    <source>
        <dbReference type="Proteomes" id="UP000178385"/>
    </source>
</evidence>
<proteinExistence type="inferred from homology"/>
<evidence type="ECO:0000256" key="9">
    <source>
        <dbReference type="RuleBase" id="RU004016"/>
    </source>
</evidence>
<accession>A0A1G1Y6W6</accession>
<evidence type="ECO:0000256" key="2">
    <source>
        <dbReference type="ARBA" id="ARBA00022729"/>
    </source>
</evidence>
<gene>
    <name evidence="12" type="ORF">A2840_02435</name>
</gene>
<dbReference type="PANTHER" id="PTHR21581:SF26">
    <property type="entry name" value="D-ALANYL-D-ALANINE ENDOPEPTIDASE"/>
    <property type="match status" value="1"/>
</dbReference>
<name>A0A1G1Y6W6_9BACT</name>
<feature type="chain" id="PRO_5009581510" description="Peptidase S11 D-alanyl-D-alanine carboxypeptidase A N-terminal domain-containing protein" evidence="10">
    <location>
        <begin position="22"/>
        <end position="400"/>
    </location>
</feature>
<dbReference type="GO" id="GO:0009252">
    <property type="term" value="P:peptidoglycan biosynthetic process"/>
    <property type="evidence" value="ECO:0007669"/>
    <property type="project" value="UniProtKB-KW"/>
</dbReference>
<dbReference type="InterPro" id="IPR001967">
    <property type="entry name" value="Peptidase_S11_N"/>
</dbReference>
<dbReference type="EMBL" id="MHIG01000006">
    <property type="protein sequence ID" value="OGY48038.1"/>
    <property type="molecule type" value="Genomic_DNA"/>
</dbReference>
<comment type="similarity">
    <text evidence="1 9">Belongs to the peptidase S11 family.</text>
</comment>
<dbReference type="Pfam" id="PF00768">
    <property type="entry name" value="Peptidase_S11"/>
    <property type="match status" value="1"/>
</dbReference>
<evidence type="ECO:0000256" key="6">
    <source>
        <dbReference type="ARBA" id="ARBA00023316"/>
    </source>
</evidence>
<keyword evidence="5" id="KW-0573">Peptidoglycan synthesis</keyword>
<dbReference type="InterPro" id="IPR012338">
    <property type="entry name" value="Beta-lactam/transpept-like"/>
</dbReference>
<feature type="active site" description="Proton acceptor" evidence="7">
    <location>
        <position position="191"/>
    </location>
</feature>
<feature type="domain" description="Peptidase S11 D-alanyl-D-alanine carboxypeptidase A N-terminal" evidence="11">
    <location>
        <begin position="178"/>
        <end position="374"/>
    </location>
</feature>
<dbReference type="GO" id="GO:0008360">
    <property type="term" value="P:regulation of cell shape"/>
    <property type="evidence" value="ECO:0007669"/>
    <property type="project" value="UniProtKB-KW"/>
</dbReference>
<organism evidence="12 13">
    <name type="scientific">Candidatus Buchananbacteria bacterium RIFCSPHIGHO2_01_FULL_47_11b</name>
    <dbReference type="NCBI Taxonomy" id="1797537"/>
    <lineage>
        <taxon>Bacteria</taxon>
        <taxon>Candidatus Buchananiibacteriota</taxon>
    </lineage>
</organism>
<evidence type="ECO:0000256" key="8">
    <source>
        <dbReference type="PIRSR" id="PIRSR618044-2"/>
    </source>
</evidence>
<dbReference type="Proteomes" id="UP000178385">
    <property type="component" value="Unassembled WGS sequence"/>
</dbReference>
<evidence type="ECO:0000256" key="4">
    <source>
        <dbReference type="ARBA" id="ARBA00022960"/>
    </source>
</evidence>
<feature type="active site" description="Acyl-ester intermediate" evidence="7">
    <location>
        <position position="188"/>
    </location>
</feature>
<keyword evidence="2 10" id="KW-0732">Signal</keyword>
<feature type="binding site" evidence="8">
    <location>
        <position position="360"/>
    </location>
    <ligand>
        <name>substrate</name>
    </ligand>
</feature>
<reference evidence="12 13" key="1">
    <citation type="journal article" date="2016" name="Nat. Commun.">
        <title>Thousands of microbial genomes shed light on interconnected biogeochemical processes in an aquifer system.</title>
        <authorList>
            <person name="Anantharaman K."/>
            <person name="Brown C.T."/>
            <person name="Hug L.A."/>
            <person name="Sharon I."/>
            <person name="Castelle C.J."/>
            <person name="Probst A.J."/>
            <person name="Thomas B.C."/>
            <person name="Singh A."/>
            <person name="Wilkins M.J."/>
            <person name="Karaoz U."/>
            <person name="Brodie E.L."/>
            <person name="Williams K.H."/>
            <person name="Hubbard S.S."/>
            <person name="Banfield J.F."/>
        </authorList>
    </citation>
    <scope>NUCLEOTIDE SEQUENCE [LARGE SCALE GENOMIC DNA]</scope>
</reference>
<dbReference type="Gene3D" id="3.40.710.10">
    <property type="entry name" value="DD-peptidase/beta-lactamase superfamily"/>
    <property type="match status" value="1"/>
</dbReference>
<feature type="active site" evidence="7">
    <location>
        <position position="252"/>
    </location>
</feature>
<evidence type="ECO:0000256" key="5">
    <source>
        <dbReference type="ARBA" id="ARBA00022984"/>
    </source>
</evidence>
<keyword evidence="3" id="KW-0378">Hydrolase</keyword>
<dbReference type="SUPFAM" id="SSF56601">
    <property type="entry name" value="beta-lactamase/transpeptidase-like"/>
    <property type="match status" value="1"/>
</dbReference>
<keyword evidence="6" id="KW-0961">Cell wall biogenesis/degradation</keyword>
<dbReference type="PRINTS" id="PR00725">
    <property type="entry name" value="DADACBPTASE1"/>
</dbReference>